<dbReference type="Gene3D" id="1.10.40.40">
    <property type="entry name" value="Deoxyribonucleotidase, domain 2"/>
    <property type="match status" value="1"/>
</dbReference>
<organism evidence="3 4">
    <name type="scientific">Pustulibacterium marinum</name>
    <dbReference type="NCBI Taxonomy" id="1224947"/>
    <lineage>
        <taxon>Bacteria</taxon>
        <taxon>Pseudomonadati</taxon>
        <taxon>Bacteroidota</taxon>
        <taxon>Flavobacteriia</taxon>
        <taxon>Flavobacteriales</taxon>
        <taxon>Flavobacteriaceae</taxon>
        <taxon>Pustulibacterium</taxon>
    </lineage>
</organism>
<sequence length="189" mass="21911">MLALQRNQNLNLIMKKTVAVDMDGVLADVENHFLNLYNQNFGTKLTYEDIKGKPEREAFPDPGVVMKFASTPGFFRTVPVMKDAVEGLKKLCDIFDVYVVSSAMEFPQFLEEKYDWLAEHFPFIHWKKIVLCGDKKIVNTDFMIDDHCKNLDFFKGTPILFSAFHNIDVDKYVRVDNWKDVVSLLKIYA</sequence>
<dbReference type="Pfam" id="PF06941">
    <property type="entry name" value="NT5C"/>
    <property type="match status" value="1"/>
</dbReference>
<gene>
    <name evidence="3" type="ORF">SAMN05216480_11229</name>
</gene>
<dbReference type="GO" id="GO:0009223">
    <property type="term" value="P:pyrimidine deoxyribonucleotide catabolic process"/>
    <property type="evidence" value="ECO:0007669"/>
    <property type="project" value="TreeGrafter"/>
</dbReference>
<accession>A0A1I7I0D3</accession>
<dbReference type="EMBL" id="FPBK01000012">
    <property type="protein sequence ID" value="SFU66398.1"/>
    <property type="molecule type" value="Genomic_DNA"/>
</dbReference>
<dbReference type="InterPro" id="IPR010708">
    <property type="entry name" value="5'(3')-deoxyribonucleotidase"/>
</dbReference>
<protein>
    <submittedName>
        <fullName evidence="3">5'(3')-deoxyribonucleotidase</fullName>
    </submittedName>
</protein>
<dbReference type="Proteomes" id="UP000199138">
    <property type="component" value="Unassembled WGS sequence"/>
</dbReference>
<proteinExistence type="inferred from homology"/>
<dbReference type="GO" id="GO:0008253">
    <property type="term" value="F:5'-nucleotidase activity"/>
    <property type="evidence" value="ECO:0007669"/>
    <property type="project" value="InterPro"/>
</dbReference>
<dbReference type="PANTHER" id="PTHR16504">
    <property type="entry name" value="5'(3')-DEOXYRIBONUCLEOTIDASE"/>
    <property type="match status" value="1"/>
</dbReference>
<feature type="active site" description="Nucleophile" evidence="2">
    <location>
        <position position="21"/>
    </location>
</feature>
<dbReference type="AlphaFoldDB" id="A0A1I7I0D3"/>
<dbReference type="SFLD" id="SFLDG01146">
    <property type="entry name" value="C1.2.2"/>
    <property type="match status" value="1"/>
</dbReference>
<dbReference type="InterPro" id="IPR023214">
    <property type="entry name" value="HAD_sf"/>
</dbReference>
<keyword evidence="4" id="KW-1185">Reference proteome</keyword>
<dbReference type="STRING" id="1224947.SAMN05216480_11229"/>
<evidence type="ECO:0000256" key="1">
    <source>
        <dbReference type="ARBA" id="ARBA00009589"/>
    </source>
</evidence>
<name>A0A1I7I0D3_9FLAO</name>
<reference evidence="4" key="1">
    <citation type="submission" date="2016-10" db="EMBL/GenBank/DDBJ databases">
        <authorList>
            <person name="Varghese N."/>
            <person name="Submissions S."/>
        </authorList>
    </citation>
    <scope>NUCLEOTIDE SEQUENCE [LARGE SCALE GENOMIC DNA]</scope>
    <source>
        <strain evidence="4">CGMCC 1.12333</strain>
    </source>
</reference>
<feature type="active site" description="Proton donor" evidence="2">
    <location>
        <position position="23"/>
    </location>
</feature>
<comment type="similarity">
    <text evidence="1">Belongs to the 5'(3')-deoxyribonucleotidase family.</text>
</comment>
<dbReference type="PANTHER" id="PTHR16504:SF4">
    <property type="entry name" value="5'(3')-DEOXYRIBONUCLEOTIDASE"/>
    <property type="match status" value="1"/>
</dbReference>
<evidence type="ECO:0000313" key="3">
    <source>
        <dbReference type="EMBL" id="SFU66398.1"/>
    </source>
</evidence>
<dbReference type="SFLD" id="SFLDG01126">
    <property type="entry name" value="C1.2:_Nucleotidase_Like"/>
    <property type="match status" value="1"/>
</dbReference>
<dbReference type="InterPro" id="IPR036412">
    <property type="entry name" value="HAD-like_sf"/>
</dbReference>
<dbReference type="Gene3D" id="3.40.50.1000">
    <property type="entry name" value="HAD superfamily/HAD-like"/>
    <property type="match status" value="1"/>
</dbReference>
<evidence type="ECO:0000313" key="4">
    <source>
        <dbReference type="Proteomes" id="UP000199138"/>
    </source>
</evidence>
<evidence type="ECO:0000256" key="2">
    <source>
        <dbReference type="PIRSR" id="PIRSR610708-1"/>
    </source>
</evidence>
<dbReference type="SUPFAM" id="SSF56784">
    <property type="entry name" value="HAD-like"/>
    <property type="match status" value="1"/>
</dbReference>
<dbReference type="SFLD" id="SFLDS00003">
    <property type="entry name" value="Haloacid_Dehalogenase"/>
    <property type="match status" value="1"/>
</dbReference>